<organism evidence="1 2">
    <name type="scientific">Shewanella colwelliana</name>
    <name type="common">Alteromonas colwelliana</name>
    <dbReference type="NCBI Taxonomy" id="23"/>
    <lineage>
        <taxon>Bacteria</taxon>
        <taxon>Pseudomonadati</taxon>
        <taxon>Pseudomonadota</taxon>
        <taxon>Gammaproteobacteria</taxon>
        <taxon>Alteromonadales</taxon>
        <taxon>Shewanellaceae</taxon>
        <taxon>Shewanella</taxon>
    </lineage>
</organism>
<accession>A0A1E5IZ73</accession>
<sequence length="397" mass="44711">MVYPLSASPIPGLAPQKAWDLTGYVKYMATATHPDGSDSLLDHLLHQRFNFEYRFDSKLRVNLGMRNRLFYGDSSQFPAYGKLVGVDSGYFDLSTNWLDSDGWVGNSQLDRAYLTFNADADWQLKLGRFRINWAMSTLWNPNDIFNAYSIYDFDYEERAGADAVMVSRKLGFASSVELVYNANQDKDLNRYATRMLFNHGGWDIQFLAGKAGIDRVFGGGFAADIQGAGVRGEWSYFDPIYDSWPRLNQALNSSLSMQLISPTQQLSATHVATLESDYSFASERNWMIRGSVLYISAPTKADNALLYLNLPVNARTLSYTQWTYYGEVSFDVSSLSRLSASGSYYQDGSYFLGASVSYSLANDWQLQLIAQRFDGKAESLFGQSASTVVFGQMRWSF</sequence>
<evidence type="ECO:0008006" key="3">
    <source>
        <dbReference type="Google" id="ProtNLM"/>
    </source>
</evidence>
<proteinExistence type="predicted"/>
<dbReference type="Proteomes" id="UP000095230">
    <property type="component" value="Unassembled WGS sequence"/>
</dbReference>
<protein>
    <recommendedName>
        <fullName evidence="3">Alginate export domain-containing protein</fullName>
    </recommendedName>
</protein>
<dbReference type="STRING" id="23.BEL05_02420"/>
<evidence type="ECO:0000313" key="1">
    <source>
        <dbReference type="EMBL" id="OEG75133.1"/>
    </source>
</evidence>
<evidence type="ECO:0000313" key="2">
    <source>
        <dbReference type="Proteomes" id="UP000095230"/>
    </source>
</evidence>
<dbReference type="AlphaFoldDB" id="A0A1E5IZ73"/>
<name>A0A1E5IZ73_SHECO</name>
<dbReference type="OrthoDB" id="5383458at2"/>
<gene>
    <name evidence="1" type="ORF">BEL05_02420</name>
</gene>
<dbReference type="EMBL" id="MCBT01000011">
    <property type="protein sequence ID" value="OEG75133.1"/>
    <property type="molecule type" value="Genomic_DNA"/>
</dbReference>
<reference evidence="1 2" key="1">
    <citation type="submission" date="2016-07" db="EMBL/GenBank/DDBJ databases">
        <title>Whole-genome of two Shewanella species isolated from a digestive organ of sea cucumber Apostichopus japonicus Selenka 1867.</title>
        <authorList>
            <person name="Hong H.-H."/>
            <person name="Choi H."/>
            <person name="Cheon S."/>
            <person name="Oh J.-S."/>
            <person name="Lee H.-G."/>
            <person name="Park C."/>
        </authorList>
    </citation>
    <scope>NUCLEOTIDE SEQUENCE [LARGE SCALE GENOMIC DNA]</scope>
    <source>
        <strain evidence="1 2">CSB03KR</strain>
    </source>
</reference>
<comment type="caution">
    <text evidence="1">The sequence shown here is derived from an EMBL/GenBank/DDBJ whole genome shotgun (WGS) entry which is preliminary data.</text>
</comment>